<keyword evidence="7" id="KW-1185">Reference proteome</keyword>
<name>A0A1U7VHH5_NICSY</name>
<dbReference type="InterPro" id="IPR036397">
    <property type="entry name" value="RNaseH_sf"/>
</dbReference>
<proteinExistence type="inferred from homology"/>
<evidence type="ECO:0000313" key="7">
    <source>
        <dbReference type="Proteomes" id="UP000189701"/>
    </source>
</evidence>
<dbReference type="Proteomes" id="UP000189701">
    <property type="component" value="Unplaced"/>
</dbReference>
<dbReference type="STRING" id="4096.A0A1U7VHH5"/>
<protein>
    <submittedName>
        <fullName evidence="8">Small RNA degrading nuclease 1-like</fullName>
    </submittedName>
</protein>
<reference evidence="8" key="2">
    <citation type="submission" date="2025-08" db="UniProtKB">
        <authorList>
            <consortium name="RefSeq"/>
        </authorList>
    </citation>
    <scope>IDENTIFICATION</scope>
    <source>
        <tissue evidence="8">Leaf</tissue>
    </source>
</reference>
<dbReference type="GO" id="GO:0003676">
    <property type="term" value="F:nucleic acid binding"/>
    <property type="evidence" value="ECO:0007669"/>
    <property type="project" value="InterPro"/>
</dbReference>
<gene>
    <name evidence="8" type="primary">LOC104216093</name>
</gene>
<dbReference type="InterPro" id="IPR047021">
    <property type="entry name" value="REXO1/3/4-like"/>
</dbReference>
<organism evidence="7 8">
    <name type="scientific">Nicotiana sylvestris</name>
    <name type="common">Wood tobacco</name>
    <name type="synonym">South American tobacco</name>
    <dbReference type="NCBI Taxonomy" id="4096"/>
    <lineage>
        <taxon>Eukaryota</taxon>
        <taxon>Viridiplantae</taxon>
        <taxon>Streptophyta</taxon>
        <taxon>Embryophyta</taxon>
        <taxon>Tracheophyta</taxon>
        <taxon>Spermatophyta</taxon>
        <taxon>Magnoliopsida</taxon>
        <taxon>eudicotyledons</taxon>
        <taxon>Gunneridae</taxon>
        <taxon>Pentapetalae</taxon>
        <taxon>asterids</taxon>
        <taxon>lamiids</taxon>
        <taxon>Solanales</taxon>
        <taxon>Solanaceae</taxon>
        <taxon>Nicotianoideae</taxon>
        <taxon>Nicotianeae</taxon>
        <taxon>Nicotiana</taxon>
    </lineage>
</organism>
<evidence type="ECO:0000256" key="4">
    <source>
        <dbReference type="ARBA" id="ARBA00022801"/>
    </source>
</evidence>
<comment type="subcellular location">
    <subcellularLocation>
        <location evidence="1">Nucleus</location>
    </subcellularLocation>
</comment>
<evidence type="ECO:0000259" key="6">
    <source>
        <dbReference type="SMART" id="SM00479"/>
    </source>
</evidence>
<accession>A0A1U7VHH5</accession>
<keyword evidence="5" id="KW-0539">Nucleus</keyword>
<dbReference type="PANTHER" id="PTHR12801:SF115">
    <property type="entry name" value="FI18136P1-RELATED"/>
    <property type="match status" value="1"/>
</dbReference>
<evidence type="ECO:0000256" key="3">
    <source>
        <dbReference type="ARBA" id="ARBA00022722"/>
    </source>
</evidence>
<evidence type="ECO:0000256" key="2">
    <source>
        <dbReference type="ARBA" id="ARBA00006357"/>
    </source>
</evidence>
<dbReference type="InterPro" id="IPR013520">
    <property type="entry name" value="Ribonucl_H"/>
</dbReference>
<evidence type="ECO:0000256" key="1">
    <source>
        <dbReference type="ARBA" id="ARBA00004123"/>
    </source>
</evidence>
<evidence type="ECO:0000313" key="8">
    <source>
        <dbReference type="RefSeq" id="XP_009764356.1"/>
    </source>
</evidence>
<dbReference type="SMART" id="SM00479">
    <property type="entry name" value="EXOIII"/>
    <property type="match status" value="1"/>
</dbReference>
<dbReference type="InterPro" id="IPR012337">
    <property type="entry name" value="RNaseH-like_sf"/>
</dbReference>
<dbReference type="AlphaFoldDB" id="A0A1U7VHH5"/>
<evidence type="ECO:0000256" key="5">
    <source>
        <dbReference type="ARBA" id="ARBA00023242"/>
    </source>
</evidence>
<reference evidence="7" key="1">
    <citation type="journal article" date="2013" name="Genome Biol.">
        <title>Reference genomes and transcriptomes of Nicotiana sylvestris and Nicotiana tomentosiformis.</title>
        <authorList>
            <person name="Sierro N."/>
            <person name="Battey J.N."/>
            <person name="Ouadi S."/>
            <person name="Bovet L."/>
            <person name="Goepfert S."/>
            <person name="Bakaher N."/>
            <person name="Peitsch M.C."/>
            <person name="Ivanov N.V."/>
        </authorList>
    </citation>
    <scope>NUCLEOTIDE SEQUENCE [LARGE SCALE GENOMIC DNA]</scope>
</reference>
<sequence length="263" mass="29695">MDLKIASSAKKELFKKVFQCYSNRDAVEKLQKKSPDSESAKHVKSIFWLSAPSISDRLLIPSHEEVRLNEFVNPNKPIADYRTEITGITAGDLDGVSCSLADVQMSMKKLLSHGTILIGHSLHNDLRALKIDHARVIDTSYVFKYRDQPSNRRPSLCNLCKSVLGFELRKKDSLHNCLDDACTAMKLVLAKIECGVDCIIPLVREEVQEPKVAKLLVHRIPVVVHSEELHKVIPGDITIEVKTKDRWITFSTFSDIPMLMSYP</sequence>
<dbReference type="SUPFAM" id="SSF53098">
    <property type="entry name" value="Ribonuclease H-like"/>
    <property type="match status" value="1"/>
</dbReference>
<dbReference type="Pfam" id="PF00929">
    <property type="entry name" value="RNase_T"/>
    <property type="match status" value="1"/>
</dbReference>
<dbReference type="GO" id="GO:0005634">
    <property type="term" value="C:nucleus"/>
    <property type="evidence" value="ECO:0007669"/>
    <property type="project" value="UniProtKB-SubCell"/>
</dbReference>
<feature type="domain" description="Exonuclease" evidence="6">
    <location>
        <begin position="45"/>
        <end position="197"/>
    </location>
</feature>
<keyword evidence="3" id="KW-0540">Nuclease</keyword>
<dbReference type="GO" id="GO:0004527">
    <property type="term" value="F:exonuclease activity"/>
    <property type="evidence" value="ECO:0007669"/>
    <property type="project" value="InterPro"/>
</dbReference>
<dbReference type="eggNOG" id="KOG2248">
    <property type="taxonomic scope" value="Eukaryota"/>
</dbReference>
<dbReference type="RefSeq" id="XP_009764356.1">
    <property type="nucleotide sequence ID" value="XM_009766054.1"/>
</dbReference>
<dbReference type="Gene3D" id="3.30.420.10">
    <property type="entry name" value="Ribonuclease H-like superfamily/Ribonuclease H"/>
    <property type="match status" value="1"/>
</dbReference>
<dbReference type="PANTHER" id="PTHR12801">
    <property type="entry name" value="RNA EXONUCLEASE REXO1 / RECO3 FAMILY MEMBER-RELATED"/>
    <property type="match status" value="1"/>
</dbReference>
<comment type="similarity">
    <text evidence="2">Belongs to the REXO1/REXO3 family.</text>
</comment>
<keyword evidence="4" id="KW-0378">Hydrolase</keyword>